<dbReference type="Proteomes" id="UP000315439">
    <property type="component" value="Unassembled WGS sequence"/>
</dbReference>
<feature type="domain" description="EAL" evidence="5">
    <location>
        <begin position="460"/>
        <end position="716"/>
    </location>
</feature>
<dbReference type="SMART" id="SM00052">
    <property type="entry name" value="EAL"/>
    <property type="match status" value="1"/>
</dbReference>
<gene>
    <name evidence="7" type="ORF">FLL46_07980</name>
</gene>
<dbReference type="SMART" id="SM00448">
    <property type="entry name" value="REC"/>
    <property type="match status" value="1"/>
</dbReference>
<keyword evidence="8" id="KW-1185">Reference proteome</keyword>
<protein>
    <submittedName>
        <fullName evidence="7">EAL domain-containing protein</fullName>
    </submittedName>
</protein>
<dbReference type="PROSITE" id="PS50112">
    <property type="entry name" value="PAS"/>
    <property type="match status" value="1"/>
</dbReference>
<dbReference type="InterPro" id="IPR001633">
    <property type="entry name" value="EAL_dom"/>
</dbReference>
<comment type="cofactor">
    <cofactor evidence="1">
        <name>Mg(2+)</name>
        <dbReference type="ChEBI" id="CHEBI:18420"/>
    </cofactor>
</comment>
<dbReference type="PROSITE" id="PS50883">
    <property type="entry name" value="EAL"/>
    <property type="match status" value="1"/>
</dbReference>
<dbReference type="FunFam" id="3.30.70.270:FF:000001">
    <property type="entry name" value="Diguanylate cyclase domain protein"/>
    <property type="match status" value="1"/>
</dbReference>
<dbReference type="Pfam" id="PF00990">
    <property type="entry name" value="GGDEF"/>
    <property type="match status" value="1"/>
</dbReference>
<dbReference type="CDD" id="cd01949">
    <property type="entry name" value="GGDEF"/>
    <property type="match status" value="1"/>
</dbReference>
<dbReference type="SMART" id="SM00091">
    <property type="entry name" value="PAS"/>
    <property type="match status" value="1"/>
</dbReference>
<feature type="domain" description="GGDEF" evidence="6">
    <location>
        <begin position="318"/>
        <end position="451"/>
    </location>
</feature>
<dbReference type="GO" id="GO:0003824">
    <property type="term" value="F:catalytic activity"/>
    <property type="evidence" value="ECO:0007669"/>
    <property type="project" value="UniProtKB-ARBA"/>
</dbReference>
<dbReference type="GO" id="GO:0000160">
    <property type="term" value="P:phosphorelay signal transduction system"/>
    <property type="evidence" value="ECO:0007669"/>
    <property type="project" value="InterPro"/>
</dbReference>
<dbReference type="PROSITE" id="PS50887">
    <property type="entry name" value="GGDEF"/>
    <property type="match status" value="1"/>
</dbReference>
<dbReference type="Gene3D" id="3.20.20.450">
    <property type="entry name" value="EAL domain"/>
    <property type="match status" value="1"/>
</dbReference>
<evidence type="ECO:0000256" key="2">
    <source>
        <dbReference type="PROSITE-ProRule" id="PRU00169"/>
    </source>
</evidence>
<dbReference type="Pfam" id="PF00072">
    <property type="entry name" value="Response_reg"/>
    <property type="match status" value="1"/>
</dbReference>
<dbReference type="InterPro" id="IPR052155">
    <property type="entry name" value="Biofilm_reg_signaling"/>
</dbReference>
<dbReference type="Gene3D" id="3.30.450.20">
    <property type="entry name" value="PAS domain"/>
    <property type="match status" value="1"/>
</dbReference>
<dbReference type="CDD" id="cd01948">
    <property type="entry name" value="EAL"/>
    <property type="match status" value="1"/>
</dbReference>
<dbReference type="SUPFAM" id="SSF52172">
    <property type="entry name" value="CheY-like"/>
    <property type="match status" value="1"/>
</dbReference>
<evidence type="ECO:0000259" key="3">
    <source>
        <dbReference type="PROSITE" id="PS50110"/>
    </source>
</evidence>
<dbReference type="OrthoDB" id="9816034at2"/>
<dbReference type="InterPro" id="IPR000160">
    <property type="entry name" value="GGDEF_dom"/>
</dbReference>
<evidence type="ECO:0000313" key="8">
    <source>
        <dbReference type="Proteomes" id="UP000315439"/>
    </source>
</evidence>
<dbReference type="InterPro" id="IPR001789">
    <property type="entry name" value="Sig_transdc_resp-reg_receiver"/>
</dbReference>
<dbReference type="SUPFAM" id="SSF55073">
    <property type="entry name" value="Nucleotide cyclase"/>
    <property type="match status" value="1"/>
</dbReference>
<dbReference type="EMBL" id="VIKS01000004">
    <property type="protein sequence ID" value="TQV88453.1"/>
    <property type="molecule type" value="Genomic_DNA"/>
</dbReference>
<dbReference type="CDD" id="cd00130">
    <property type="entry name" value="PAS"/>
    <property type="match status" value="1"/>
</dbReference>
<sequence>MVRTDTIELISGEYESSLPNILIVDDKRENHRAMESVLSNLNANIYNARSGEGALSLTLRYRFAVVLLDVMMPEMDGYETASLMRINSDTKNTPIIFITAADRDESFENKGYEVGAVDYLFKPIKPHTLRSKVQVFLSLDCQRSILKKTLDAVEKLRRRNQLLLRSVGEGIIGLDKSGTITFSNPAAAKILDYENNELDTMGIMDILYVGDSEQPEVDWVDTPLYQTCMKGDTYHDSLAVFWNCKKRLLPIELTATTIEDDKQFVGIVVAFQDITERKRTEEQLAHLAQYDSLTGLLNRNAFIKQAEQSISRVRRNRQSIALLFLDLDRFKQVNDNLGHEIGDELLKEVASRLKRCIRNGDILSRLGGDEFTIILEPAVSNRSVATVAEKVIKILSEPFNLRGHEIFIGTSIGIAKFPESAFDAEALLRCADIAMYKVKRMERNNYRFFTYEMQKEVMEELELENQLRCAIDKRQFSVKYQLKCCPYQRKIVGLEALLRWELGEGKLIPPSQFIPKAEEMGLILPIGRWVLESVAEQASKWLKEGLISESFPISVNLSMRQLMADDLLDDIRNILNRFGVPASCLELEVTESIMMEDPATTIDILKHVHALGVKLSIDDFGTGYSSLSYLRQMPIDTLKIDRSFIQDIGISTQNETIVKAITALSHNLELKVVAEGVENQQQLAFLKKHKCDFIQGYYFGKPVLPGKMTKVLRKAKGNK</sequence>
<proteinExistence type="predicted"/>
<dbReference type="SUPFAM" id="SSF55785">
    <property type="entry name" value="PYP-like sensor domain (PAS domain)"/>
    <property type="match status" value="1"/>
</dbReference>
<comment type="caution">
    <text evidence="7">The sequence shown here is derived from an EMBL/GenBank/DDBJ whole genome shotgun (WGS) entry which is preliminary data.</text>
</comment>
<evidence type="ECO:0000256" key="1">
    <source>
        <dbReference type="ARBA" id="ARBA00001946"/>
    </source>
</evidence>
<evidence type="ECO:0000313" key="7">
    <source>
        <dbReference type="EMBL" id="TQV88453.1"/>
    </source>
</evidence>
<dbReference type="SMART" id="SM00267">
    <property type="entry name" value="GGDEF"/>
    <property type="match status" value="1"/>
</dbReference>
<dbReference type="Pfam" id="PF00563">
    <property type="entry name" value="EAL"/>
    <property type="match status" value="1"/>
</dbReference>
<organism evidence="7 8">
    <name type="scientific">Aliikangiella coralliicola</name>
    <dbReference type="NCBI Taxonomy" id="2592383"/>
    <lineage>
        <taxon>Bacteria</taxon>
        <taxon>Pseudomonadati</taxon>
        <taxon>Pseudomonadota</taxon>
        <taxon>Gammaproteobacteria</taxon>
        <taxon>Oceanospirillales</taxon>
        <taxon>Pleioneaceae</taxon>
        <taxon>Aliikangiella</taxon>
    </lineage>
</organism>
<dbReference type="Gene3D" id="3.40.50.2300">
    <property type="match status" value="1"/>
</dbReference>
<evidence type="ECO:0000259" key="4">
    <source>
        <dbReference type="PROSITE" id="PS50112"/>
    </source>
</evidence>
<accession>A0A545UGC5</accession>
<dbReference type="SUPFAM" id="SSF141868">
    <property type="entry name" value="EAL domain-like"/>
    <property type="match status" value="1"/>
</dbReference>
<dbReference type="InterPro" id="IPR000014">
    <property type="entry name" value="PAS"/>
</dbReference>
<feature type="domain" description="PAS" evidence="4">
    <location>
        <begin position="156"/>
        <end position="198"/>
    </location>
</feature>
<dbReference type="PROSITE" id="PS50110">
    <property type="entry name" value="RESPONSE_REGULATORY"/>
    <property type="match status" value="1"/>
</dbReference>
<dbReference type="Gene3D" id="3.30.70.270">
    <property type="match status" value="1"/>
</dbReference>
<keyword evidence="2" id="KW-0597">Phosphoprotein</keyword>
<dbReference type="PANTHER" id="PTHR44757">
    <property type="entry name" value="DIGUANYLATE CYCLASE DGCP"/>
    <property type="match status" value="1"/>
</dbReference>
<dbReference type="InterPro" id="IPR043128">
    <property type="entry name" value="Rev_trsase/Diguanyl_cyclase"/>
</dbReference>
<feature type="domain" description="Response regulatory" evidence="3">
    <location>
        <begin position="20"/>
        <end position="137"/>
    </location>
</feature>
<feature type="modified residue" description="4-aspartylphosphate" evidence="2">
    <location>
        <position position="69"/>
    </location>
</feature>
<reference evidence="7 8" key="1">
    <citation type="submission" date="2019-07" db="EMBL/GenBank/DDBJ databases">
        <title>Draft genome for Aliikangiella sp. M105.</title>
        <authorList>
            <person name="Wang G."/>
        </authorList>
    </citation>
    <scope>NUCLEOTIDE SEQUENCE [LARGE SCALE GENOMIC DNA]</scope>
    <source>
        <strain evidence="7 8">M105</strain>
    </source>
</reference>
<evidence type="ECO:0000259" key="5">
    <source>
        <dbReference type="PROSITE" id="PS50883"/>
    </source>
</evidence>
<dbReference type="PANTHER" id="PTHR44757:SF2">
    <property type="entry name" value="BIOFILM ARCHITECTURE MAINTENANCE PROTEIN MBAA"/>
    <property type="match status" value="1"/>
</dbReference>
<name>A0A545UGC5_9GAMM</name>
<dbReference type="AlphaFoldDB" id="A0A545UGC5"/>
<dbReference type="NCBIfam" id="TIGR00254">
    <property type="entry name" value="GGDEF"/>
    <property type="match status" value="1"/>
</dbReference>
<evidence type="ECO:0000259" key="6">
    <source>
        <dbReference type="PROSITE" id="PS50887"/>
    </source>
</evidence>
<dbReference type="InterPro" id="IPR029787">
    <property type="entry name" value="Nucleotide_cyclase"/>
</dbReference>
<dbReference type="InterPro" id="IPR035919">
    <property type="entry name" value="EAL_sf"/>
</dbReference>
<dbReference type="NCBIfam" id="TIGR00229">
    <property type="entry name" value="sensory_box"/>
    <property type="match status" value="1"/>
</dbReference>
<dbReference type="RefSeq" id="WP_142892961.1">
    <property type="nucleotide sequence ID" value="NZ_ML660162.1"/>
</dbReference>
<dbReference type="InterPro" id="IPR035965">
    <property type="entry name" value="PAS-like_dom_sf"/>
</dbReference>
<dbReference type="InterPro" id="IPR011006">
    <property type="entry name" value="CheY-like_superfamily"/>
</dbReference>